<dbReference type="OrthoDB" id="7578387at2"/>
<dbReference type="RefSeq" id="WP_069207695.1">
    <property type="nucleotide sequence ID" value="NZ_CP014169.1"/>
</dbReference>
<dbReference type="KEGG" id="span:AWL63_23405"/>
<proteinExistence type="predicted"/>
<organism evidence="1 2">
    <name type="scientific">Sphingomonas panacis</name>
    <dbReference type="NCBI Taxonomy" id="1560345"/>
    <lineage>
        <taxon>Bacteria</taxon>
        <taxon>Pseudomonadati</taxon>
        <taxon>Pseudomonadota</taxon>
        <taxon>Alphaproteobacteria</taxon>
        <taxon>Sphingomonadales</taxon>
        <taxon>Sphingomonadaceae</taxon>
        <taxon>Sphingomonas</taxon>
    </lineage>
</organism>
<name>A0A1B3ZI68_9SPHN</name>
<keyword evidence="1" id="KW-0614">Plasmid</keyword>
<reference evidence="1 2" key="1">
    <citation type="submission" date="2016-01" db="EMBL/GenBank/DDBJ databases">
        <title>Complete genome and mega plasmid sequence of Sphingomonas panacis DCY99 elicits systemic resistance in rice to Xanthomonas oryzae.</title>
        <authorList>
            <person name="Kim Y.J."/>
            <person name="Yang D.C."/>
            <person name="Sing P."/>
        </authorList>
    </citation>
    <scope>NUCLEOTIDE SEQUENCE [LARGE SCALE GENOMIC DNA]</scope>
    <source>
        <strain evidence="1 2">DCY99</strain>
        <plasmid evidence="2">Plasmid</plasmid>
    </source>
</reference>
<geneLocation type="plasmid" evidence="2"/>
<keyword evidence="2" id="KW-1185">Reference proteome</keyword>
<protein>
    <submittedName>
        <fullName evidence="1">Uncharacterized protein</fullName>
    </submittedName>
</protein>
<accession>A0A1B3ZI68</accession>
<sequence>MSIYVARYTRLHPRLWAPYSITAYPHGFHDWPGDLAYPVWTPNARIITPRGAASIPLGDCATLDAAIEACWAHLATLDQDITPC</sequence>
<dbReference type="Proteomes" id="UP000094256">
    <property type="component" value="Plasmid unnamed"/>
</dbReference>
<evidence type="ECO:0000313" key="2">
    <source>
        <dbReference type="Proteomes" id="UP000094256"/>
    </source>
</evidence>
<evidence type="ECO:0000313" key="1">
    <source>
        <dbReference type="EMBL" id="AOH87125.1"/>
    </source>
</evidence>
<dbReference type="AlphaFoldDB" id="A0A1B3ZI68"/>
<gene>
    <name evidence="1" type="ORF">AWL63_23405</name>
</gene>
<dbReference type="EMBL" id="CP014169">
    <property type="protein sequence ID" value="AOH87125.1"/>
    <property type="molecule type" value="Genomic_DNA"/>
</dbReference>